<sequence length="203" mass="22097">MKSCLLLPFLLVGALAAEPDAPAKPSASVEKVELPSADVSYFTKLRLDYAKRPDFAGDWTTDEKRDALFDAFKEGGYQRAFELSGKWLEGCPVDAEAHMLRAAAARRLGDLKSYMYHSYFSTGLMQSVIASGDGKTAKTGFKVIAVAEEYAILRDFGAELSSQSLVDGPCDKMVCKMPGGKEGTIYFNVALAMEAGRRGLEKK</sequence>
<name>A0A975IY83_9BACT</name>
<evidence type="ECO:0000256" key="1">
    <source>
        <dbReference type="SAM" id="SignalP"/>
    </source>
</evidence>
<organism evidence="2 3">
    <name type="scientific">Luteolibacter ambystomatis</name>
    <dbReference type="NCBI Taxonomy" id="2824561"/>
    <lineage>
        <taxon>Bacteria</taxon>
        <taxon>Pseudomonadati</taxon>
        <taxon>Verrucomicrobiota</taxon>
        <taxon>Verrucomicrobiia</taxon>
        <taxon>Verrucomicrobiales</taxon>
        <taxon>Verrucomicrobiaceae</taxon>
        <taxon>Luteolibacter</taxon>
    </lineage>
</organism>
<gene>
    <name evidence="2" type="ORF">KBB96_12120</name>
</gene>
<accession>A0A975IY83</accession>
<reference evidence="2" key="1">
    <citation type="submission" date="2021-04" db="EMBL/GenBank/DDBJ databases">
        <title>Luteolibacter sp. 32A isolated from the skin of an Anderson's salamander (Ambystoma andersonii).</title>
        <authorList>
            <person name="Spergser J."/>
            <person name="Busse H.-J."/>
        </authorList>
    </citation>
    <scope>NUCLEOTIDE SEQUENCE</scope>
    <source>
        <strain evidence="2">32A</strain>
    </source>
</reference>
<proteinExistence type="predicted"/>
<dbReference type="Proteomes" id="UP000676169">
    <property type="component" value="Chromosome"/>
</dbReference>
<dbReference type="AlphaFoldDB" id="A0A975IY83"/>
<evidence type="ECO:0000313" key="3">
    <source>
        <dbReference type="Proteomes" id="UP000676169"/>
    </source>
</evidence>
<dbReference type="EMBL" id="CP073100">
    <property type="protein sequence ID" value="QUE49618.1"/>
    <property type="molecule type" value="Genomic_DNA"/>
</dbReference>
<dbReference type="Pfam" id="PF16266">
    <property type="entry name" value="DUF4919"/>
    <property type="match status" value="1"/>
</dbReference>
<protein>
    <submittedName>
        <fullName evidence="2">DUF4919 domain-containing protein</fullName>
    </submittedName>
</protein>
<evidence type="ECO:0000313" key="2">
    <source>
        <dbReference type="EMBL" id="QUE49618.1"/>
    </source>
</evidence>
<keyword evidence="1" id="KW-0732">Signal</keyword>
<dbReference type="KEGG" id="lamb:KBB96_12120"/>
<feature type="signal peptide" evidence="1">
    <location>
        <begin position="1"/>
        <end position="16"/>
    </location>
</feature>
<dbReference type="InterPro" id="IPR032578">
    <property type="entry name" value="DUF4919"/>
</dbReference>
<dbReference type="RefSeq" id="WP_211629707.1">
    <property type="nucleotide sequence ID" value="NZ_CP073100.1"/>
</dbReference>
<feature type="chain" id="PRO_5037216831" evidence="1">
    <location>
        <begin position="17"/>
        <end position="203"/>
    </location>
</feature>
<keyword evidence="3" id="KW-1185">Reference proteome</keyword>